<feature type="compositionally biased region" description="Low complexity" evidence="7">
    <location>
        <begin position="382"/>
        <end position="405"/>
    </location>
</feature>
<sequence>MTFDVPPPRAVGVAGADEWCLLPAMSAAGSLLAAVPAAGALLLTVAMRPREVGAVAPLRLAVVRAALLTGVYAVLVVELLGALHALTRPAFAAAWLLFLAAAATAAGLRQRRATRTAPTLTAAPRPVPVGAVVSGRSADPPAAVEPGATGPDPTPTRADQAPSGLLAVALDAWRTAGRGERLLVGAIGGLVLLELLVALLAEPNNFDSQTYHLPKVEHWVAQGDLDFWPTAIHRQVTIPPGAEYLLLHLRLLTGGDHLHNLVQWAAGVLCLLVAARITAQLGGSRRAQLLTAFVLATTPMVVLQATSTQTDLVCAAWVICAATLVLDGLRRRTGWGTVLGLGAATGLTAVTKTSGLIAVGPLLLLWGLAQLRLARAASTATPHPTATSAASPNPTAAGAASPGPTAAGGGRRPRPVGGLARTVGASVLILLVAAVVVGPFLARVTAEFGHPLGPPRLRESIPMERHDPPSIVVNALRIGHTAFDTPLAPLRRVGAEAIIDGAGAIGVDPQDRAITFGREIFPEPAWYPDEDRVAFPLTGALVLIGAVVALARPRRIDPEQAGPLRAYAVVVLAAVLLHTSMIKWQPWGNRLILYAVVLAVPLAGLWLDALFRRRRANPGRSGARRSVATLTAVTVLATSALAGVLALSYGFPRRLVGAGSVFTTSDWDTRFLRRPQWADEFRWAATAVRDSGAGRIGLVQQNDNWEYPWWLLLRQPDGGSPDLVALQSVLPERPPADPSSVDAIVCTGSRPACTKLVPAGWRLEFRGYVGYALPPGR</sequence>
<dbReference type="AlphaFoldDB" id="A0A7Z0BEJ4"/>
<feature type="transmembrane region" description="Helical" evidence="8">
    <location>
        <begin position="261"/>
        <end position="277"/>
    </location>
</feature>
<evidence type="ECO:0000256" key="1">
    <source>
        <dbReference type="ARBA" id="ARBA00004127"/>
    </source>
</evidence>
<keyword evidence="5 8" id="KW-1133">Transmembrane helix</keyword>
<evidence type="ECO:0000313" key="11">
    <source>
        <dbReference type="Proteomes" id="UP000523545"/>
    </source>
</evidence>
<feature type="transmembrane region" description="Helical" evidence="8">
    <location>
        <begin position="27"/>
        <end position="46"/>
    </location>
</feature>
<evidence type="ECO:0000256" key="7">
    <source>
        <dbReference type="SAM" id="MobiDB-lite"/>
    </source>
</evidence>
<dbReference type="InterPro" id="IPR003342">
    <property type="entry name" value="ArnT-like_N"/>
</dbReference>
<feature type="transmembrane region" description="Helical" evidence="8">
    <location>
        <begin position="564"/>
        <end position="585"/>
    </location>
</feature>
<comment type="caution">
    <text evidence="10">The sequence shown here is derived from an EMBL/GenBank/DDBJ whole genome shotgun (WGS) entry which is preliminary data.</text>
</comment>
<feature type="region of interest" description="Disordered" evidence="7">
    <location>
        <begin position="135"/>
        <end position="160"/>
    </location>
</feature>
<evidence type="ECO:0000256" key="2">
    <source>
        <dbReference type="ARBA" id="ARBA00022676"/>
    </source>
</evidence>
<reference evidence="10 11" key="1">
    <citation type="submission" date="2020-07" db="EMBL/GenBank/DDBJ databases">
        <title>Sequencing the genomes of 1000 actinobacteria strains.</title>
        <authorList>
            <person name="Klenk H.-P."/>
        </authorList>
    </citation>
    <scope>NUCLEOTIDE SEQUENCE [LARGE SCALE GENOMIC DNA]</scope>
    <source>
        <strain evidence="10 11">DSM 45876</strain>
    </source>
</reference>
<feature type="transmembrane region" description="Helical" evidence="8">
    <location>
        <begin position="419"/>
        <end position="442"/>
    </location>
</feature>
<evidence type="ECO:0000256" key="3">
    <source>
        <dbReference type="ARBA" id="ARBA00022679"/>
    </source>
</evidence>
<keyword evidence="4 8" id="KW-0812">Transmembrane</keyword>
<protein>
    <recommendedName>
        <fullName evidence="9">ArnT-like N-terminal domain-containing protein</fullName>
    </recommendedName>
</protein>
<keyword evidence="6 8" id="KW-0472">Membrane</keyword>
<organism evidence="10 11">
    <name type="scientific">Micromonospora jinlongensis</name>
    <dbReference type="NCBI Taxonomy" id="1287877"/>
    <lineage>
        <taxon>Bacteria</taxon>
        <taxon>Bacillati</taxon>
        <taxon>Actinomycetota</taxon>
        <taxon>Actinomycetes</taxon>
        <taxon>Micromonosporales</taxon>
        <taxon>Micromonosporaceae</taxon>
        <taxon>Micromonospora</taxon>
    </lineage>
</organism>
<dbReference type="Proteomes" id="UP000523545">
    <property type="component" value="Unassembled WGS sequence"/>
</dbReference>
<feature type="transmembrane region" description="Helical" evidence="8">
    <location>
        <begin position="58"/>
        <end position="83"/>
    </location>
</feature>
<evidence type="ECO:0000259" key="9">
    <source>
        <dbReference type="Pfam" id="PF02366"/>
    </source>
</evidence>
<keyword evidence="11" id="KW-1185">Reference proteome</keyword>
<evidence type="ECO:0000256" key="8">
    <source>
        <dbReference type="SAM" id="Phobius"/>
    </source>
</evidence>
<keyword evidence="3" id="KW-0808">Transferase</keyword>
<feature type="transmembrane region" description="Helical" evidence="8">
    <location>
        <begin position="533"/>
        <end position="552"/>
    </location>
</feature>
<keyword evidence="2" id="KW-0328">Glycosyltransferase</keyword>
<feature type="region of interest" description="Disordered" evidence="7">
    <location>
        <begin position="382"/>
        <end position="414"/>
    </location>
</feature>
<dbReference type="RefSeq" id="WP_246380934.1">
    <property type="nucleotide sequence ID" value="NZ_JACCHK010000001.1"/>
</dbReference>
<feature type="transmembrane region" description="Helical" evidence="8">
    <location>
        <begin position="591"/>
        <end position="611"/>
    </location>
</feature>
<feature type="transmembrane region" description="Helical" evidence="8">
    <location>
        <begin position="312"/>
        <end position="329"/>
    </location>
</feature>
<evidence type="ECO:0000256" key="5">
    <source>
        <dbReference type="ARBA" id="ARBA00022989"/>
    </source>
</evidence>
<comment type="subcellular location">
    <subcellularLocation>
        <location evidence="1">Endomembrane system</location>
        <topology evidence="1">Multi-pass membrane protein</topology>
    </subcellularLocation>
</comment>
<gene>
    <name evidence="10" type="ORF">HNR22_003733</name>
</gene>
<proteinExistence type="predicted"/>
<feature type="transmembrane region" description="Helical" evidence="8">
    <location>
        <begin position="632"/>
        <end position="651"/>
    </location>
</feature>
<evidence type="ECO:0000256" key="6">
    <source>
        <dbReference type="ARBA" id="ARBA00023136"/>
    </source>
</evidence>
<feature type="transmembrane region" description="Helical" evidence="8">
    <location>
        <begin position="89"/>
        <end position="108"/>
    </location>
</feature>
<dbReference type="EMBL" id="JACCHK010000001">
    <property type="protein sequence ID" value="NYH44006.1"/>
    <property type="molecule type" value="Genomic_DNA"/>
</dbReference>
<feature type="domain" description="ArnT-like N-terminal" evidence="9">
    <location>
        <begin position="265"/>
        <end position="368"/>
    </location>
</feature>
<evidence type="ECO:0000256" key="4">
    <source>
        <dbReference type="ARBA" id="ARBA00022692"/>
    </source>
</evidence>
<feature type="transmembrane region" description="Helical" evidence="8">
    <location>
        <begin position="182"/>
        <end position="201"/>
    </location>
</feature>
<name>A0A7Z0BEJ4_9ACTN</name>
<evidence type="ECO:0000313" key="10">
    <source>
        <dbReference type="EMBL" id="NYH44006.1"/>
    </source>
</evidence>
<dbReference type="Pfam" id="PF02366">
    <property type="entry name" value="PMT"/>
    <property type="match status" value="1"/>
</dbReference>
<accession>A0A7Z0BEJ4</accession>